<proteinExistence type="predicted"/>
<reference evidence="1 2" key="1">
    <citation type="journal article" date="2011" name="Stand. Genomic Sci.">
        <title>Non-contiguous finished genome sequence and contextual data of the filamentous soil bacterium Ktedonobacter racemifer type strain (SOSP1-21).</title>
        <authorList>
            <person name="Chang Y.J."/>
            <person name="Land M."/>
            <person name="Hauser L."/>
            <person name="Chertkov O."/>
            <person name="Del Rio T.G."/>
            <person name="Nolan M."/>
            <person name="Copeland A."/>
            <person name="Tice H."/>
            <person name="Cheng J.F."/>
            <person name="Lucas S."/>
            <person name="Han C."/>
            <person name="Goodwin L."/>
            <person name="Pitluck S."/>
            <person name="Ivanova N."/>
            <person name="Ovchinikova G."/>
            <person name="Pati A."/>
            <person name="Chen A."/>
            <person name="Palaniappan K."/>
            <person name="Mavromatis K."/>
            <person name="Liolios K."/>
            <person name="Brettin T."/>
            <person name="Fiebig A."/>
            <person name="Rohde M."/>
            <person name="Abt B."/>
            <person name="Goker M."/>
            <person name="Detter J.C."/>
            <person name="Woyke T."/>
            <person name="Bristow J."/>
            <person name="Eisen J.A."/>
            <person name="Markowitz V."/>
            <person name="Hugenholtz P."/>
            <person name="Kyrpides N.C."/>
            <person name="Klenk H.P."/>
            <person name="Lapidus A."/>
        </authorList>
    </citation>
    <scope>NUCLEOTIDE SEQUENCE [LARGE SCALE GENOMIC DNA]</scope>
    <source>
        <strain evidence="2">DSM 44963</strain>
    </source>
</reference>
<organism evidence="1 2">
    <name type="scientific">Ktedonobacter racemifer DSM 44963</name>
    <dbReference type="NCBI Taxonomy" id="485913"/>
    <lineage>
        <taxon>Bacteria</taxon>
        <taxon>Bacillati</taxon>
        <taxon>Chloroflexota</taxon>
        <taxon>Ktedonobacteria</taxon>
        <taxon>Ktedonobacterales</taxon>
        <taxon>Ktedonobacteraceae</taxon>
        <taxon>Ktedonobacter</taxon>
    </lineage>
</organism>
<accession>D6U4G4</accession>
<protein>
    <submittedName>
        <fullName evidence="1">Uncharacterized protein</fullName>
    </submittedName>
</protein>
<evidence type="ECO:0000313" key="2">
    <source>
        <dbReference type="Proteomes" id="UP000004508"/>
    </source>
</evidence>
<keyword evidence="2" id="KW-1185">Reference proteome</keyword>
<dbReference type="AlphaFoldDB" id="D6U4G4"/>
<comment type="caution">
    <text evidence="1">The sequence shown here is derived from an EMBL/GenBank/DDBJ whole genome shotgun (WGS) entry which is preliminary data.</text>
</comment>
<dbReference type="InParanoid" id="D6U4G4"/>
<gene>
    <name evidence="1" type="ORF">Krac_2111</name>
</gene>
<dbReference type="EMBL" id="ADVG01000004">
    <property type="protein sequence ID" value="EFH81394.1"/>
    <property type="molecule type" value="Genomic_DNA"/>
</dbReference>
<evidence type="ECO:0000313" key="1">
    <source>
        <dbReference type="EMBL" id="EFH81394.1"/>
    </source>
</evidence>
<dbReference type="Proteomes" id="UP000004508">
    <property type="component" value="Unassembled WGS sequence"/>
</dbReference>
<name>D6U4G4_KTERA</name>
<sequence length="91" mass="10005">MPQVVAPSAVLPASRQMEAHVVATSARHVKCTRLLARVVEMKPLFLFSHEMIAPSIAGIVISPVRHRIPTTTTDQAGNTEVPYYCQPRLTI</sequence>